<dbReference type="InterPro" id="IPR025989">
    <property type="entry name" value="Virulence_F_dom"/>
</dbReference>
<evidence type="ECO:0000259" key="1">
    <source>
        <dbReference type="SMART" id="SM00932"/>
    </source>
</evidence>
<dbReference type="Pfam" id="PF08712">
    <property type="entry name" value="Nfu_N"/>
    <property type="match status" value="1"/>
</dbReference>
<reference evidence="2" key="1">
    <citation type="submission" date="2020-09" db="EMBL/GenBank/DDBJ databases">
        <title>A novel bacterium of genus Paenibacillus, isolated from South China Sea.</title>
        <authorList>
            <person name="Huang H."/>
            <person name="Mo K."/>
            <person name="Hu Y."/>
        </authorList>
    </citation>
    <scope>NUCLEOTIDE SEQUENCE</scope>
    <source>
        <strain evidence="2">IB182493</strain>
    </source>
</reference>
<gene>
    <name evidence="2" type="ORF">IDH41_05010</name>
</gene>
<accession>A0A927CI52</accession>
<dbReference type="InterPro" id="IPR004155">
    <property type="entry name" value="PBS_lyase_HEAT"/>
</dbReference>
<dbReference type="Pfam" id="PF13646">
    <property type="entry name" value="HEAT_2"/>
    <property type="match status" value="1"/>
</dbReference>
<feature type="domain" description="Scaffold protein Nfu/NifU N-terminal" evidence="1">
    <location>
        <begin position="4"/>
        <end position="90"/>
    </location>
</feature>
<dbReference type="InterPro" id="IPR014824">
    <property type="entry name" value="Nfu/NifU_N"/>
</dbReference>
<dbReference type="PANTHER" id="PTHR12697">
    <property type="entry name" value="PBS LYASE HEAT-LIKE PROTEIN"/>
    <property type="match status" value="1"/>
</dbReference>
<organism evidence="2 3">
    <name type="scientific">Paenibacillus arenilitoris</name>
    <dbReference type="NCBI Taxonomy" id="2772299"/>
    <lineage>
        <taxon>Bacteria</taxon>
        <taxon>Bacillati</taxon>
        <taxon>Bacillota</taxon>
        <taxon>Bacilli</taxon>
        <taxon>Bacillales</taxon>
        <taxon>Paenibacillaceae</taxon>
        <taxon>Paenibacillus</taxon>
    </lineage>
</organism>
<dbReference type="SMART" id="SM00932">
    <property type="entry name" value="Nfu_N"/>
    <property type="match status" value="1"/>
</dbReference>
<dbReference type="InterPro" id="IPR011989">
    <property type="entry name" value="ARM-like"/>
</dbReference>
<dbReference type="InterPro" id="IPR036498">
    <property type="entry name" value="Nfu/NifU_N_sf"/>
</dbReference>
<dbReference type="Proteomes" id="UP000632125">
    <property type="component" value="Unassembled WGS sequence"/>
</dbReference>
<sequence>MKLLSIEPTPSPNSMKLNVDETLPRGRRFTYKAGEAADAPELLGKLLQIKGVRGLFRTADFIALDRMPGADWAAILAEAGELLQKDRDAVGQADKGPSASYGEAQVFVQMYRGIPIQVRVRMGDGEVRSALPQKFGDAALKAAGSSMIRERKLEEFGVRYGEPEEIAAEIVRELEATYTEERLDALVQAAIALGPDAGGDAQPAVRPAPLSLEEAQEQFRSPEWQIRYAALERYTAAIEGVPLLAAALKDENASIRRLAVVYLGDLRSPEAMPYLFAALRDSSASVRRTAGDTLSDLGDPAAIGPMIEALRDKNKLVRWRAARFLYEAGDETAVEALREAAQDGEFEIQLQAKMALERIERGEEAAGSVWQQMTAARSREQ</sequence>
<dbReference type="SMART" id="SM00567">
    <property type="entry name" value="EZ_HEAT"/>
    <property type="match status" value="4"/>
</dbReference>
<dbReference type="SUPFAM" id="SSF110836">
    <property type="entry name" value="Hypothetical protein SAV1430"/>
    <property type="match status" value="1"/>
</dbReference>
<dbReference type="PANTHER" id="PTHR12697:SF37">
    <property type="entry name" value="CONSERVED VIRULENCE FACTOR C"/>
    <property type="match status" value="1"/>
</dbReference>
<dbReference type="AlphaFoldDB" id="A0A927CI52"/>
<keyword evidence="3" id="KW-1185">Reference proteome</keyword>
<comment type="caution">
    <text evidence="2">The sequence shown here is derived from an EMBL/GenBank/DDBJ whole genome shotgun (WGS) entry which is preliminary data.</text>
</comment>
<dbReference type="EMBL" id="JACXIY010000006">
    <property type="protein sequence ID" value="MBD2867930.1"/>
    <property type="molecule type" value="Genomic_DNA"/>
</dbReference>
<evidence type="ECO:0000313" key="3">
    <source>
        <dbReference type="Proteomes" id="UP000632125"/>
    </source>
</evidence>
<dbReference type="GO" id="GO:0016491">
    <property type="term" value="F:oxidoreductase activity"/>
    <property type="evidence" value="ECO:0007669"/>
    <property type="project" value="TreeGrafter"/>
</dbReference>
<dbReference type="RefSeq" id="WP_190858864.1">
    <property type="nucleotide sequence ID" value="NZ_JACXIY010000006.1"/>
</dbReference>
<name>A0A927CI52_9BACL</name>
<proteinExistence type="predicted"/>
<dbReference type="Pfam" id="PF13769">
    <property type="entry name" value="Virulence_fact"/>
    <property type="match status" value="1"/>
</dbReference>
<dbReference type="Gene3D" id="3.30.1370.70">
    <property type="entry name" value="Scaffold protein Nfu/NifU, N-terminal domain"/>
    <property type="match status" value="1"/>
</dbReference>
<evidence type="ECO:0000313" key="2">
    <source>
        <dbReference type="EMBL" id="MBD2867930.1"/>
    </source>
</evidence>
<dbReference type="Gene3D" id="1.25.10.10">
    <property type="entry name" value="Leucine-rich Repeat Variant"/>
    <property type="match status" value="1"/>
</dbReference>
<protein>
    <submittedName>
        <fullName evidence="2">Virulence factor</fullName>
    </submittedName>
</protein>
<dbReference type="SUPFAM" id="SSF48371">
    <property type="entry name" value="ARM repeat"/>
    <property type="match status" value="1"/>
</dbReference>
<dbReference type="InterPro" id="IPR016024">
    <property type="entry name" value="ARM-type_fold"/>
</dbReference>